<reference evidence="2" key="2">
    <citation type="submission" date="2015-06" db="UniProtKB">
        <authorList>
            <consortium name="EnsemblMetazoa"/>
        </authorList>
    </citation>
    <scope>IDENTIFICATION</scope>
</reference>
<feature type="chain" id="PRO_5004580977" description="DUF19 domain-containing protein" evidence="1">
    <location>
        <begin position="29"/>
        <end position="246"/>
    </location>
</feature>
<organism evidence="2 3">
    <name type="scientific">Tetranychus urticae</name>
    <name type="common">Two-spotted spider mite</name>
    <dbReference type="NCBI Taxonomy" id="32264"/>
    <lineage>
        <taxon>Eukaryota</taxon>
        <taxon>Metazoa</taxon>
        <taxon>Ecdysozoa</taxon>
        <taxon>Arthropoda</taxon>
        <taxon>Chelicerata</taxon>
        <taxon>Arachnida</taxon>
        <taxon>Acari</taxon>
        <taxon>Acariformes</taxon>
        <taxon>Trombidiformes</taxon>
        <taxon>Prostigmata</taxon>
        <taxon>Eleutherengona</taxon>
        <taxon>Raphignathae</taxon>
        <taxon>Tetranychoidea</taxon>
        <taxon>Tetranychidae</taxon>
        <taxon>Tetranychus</taxon>
    </lineage>
</organism>
<evidence type="ECO:0008006" key="4">
    <source>
        <dbReference type="Google" id="ProtNLM"/>
    </source>
</evidence>
<proteinExistence type="predicted"/>
<dbReference type="AlphaFoldDB" id="T1K4V7"/>
<name>T1K4V7_TETUR</name>
<gene>
    <name evidence="2" type="primary">107360244</name>
</gene>
<accession>T1K4V7</accession>
<dbReference type="EMBL" id="CAEY01001581">
    <property type="status" value="NOT_ANNOTATED_CDS"/>
    <property type="molecule type" value="Genomic_DNA"/>
</dbReference>
<dbReference type="Proteomes" id="UP000015104">
    <property type="component" value="Unassembled WGS sequence"/>
</dbReference>
<dbReference type="EnsemblMetazoa" id="tetur05g04060.1">
    <property type="protein sequence ID" value="tetur05g04060.1"/>
    <property type="gene ID" value="tetur05g04060"/>
</dbReference>
<sequence length="246" mass="27921">MAAMDLVKAIGILVISSCFLFSSPLVQGDRIDSCDIDSLDQCAKRLFGYGDPNYTFAATEEQVLQQCKTSKEAEVCIRQYNNRCVKPFARQYINIMLRGPSKSLKERCSSKKGIEDYLKNTDCLNATKKDLDVCTHDVIENFMLVPKTKKPEWIPLSCCYLSKLEKCSKSAIENKCPPNQTEYTSKAMRNLRGDVLDLFCDHELEWGTAKCDEFVSNLPVKEIKTKKPDSVLPVILNLMNRYITKS</sequence>
<dbReference type="PANTHER" id="PTHR33964:SF1">
    <property type="entry name" value="RE45066P"/>
    <property type="match status" value="1"/>
</dbReference>
<protein>
    <recommendedName>
        <fullName evidence="4">DUF19 domain-containing protein</fullName>
    </recommendedName>
</protein>
<dbReference type="OMA" id="CANDWAN"/>
<dbReference type="HOGENOM" id="CLU_1130334_0_0_1"/>
<keyword evidence="3" id="KW-1185">Reference proteome</keyword>
<dbReference type="PANTHER" id="PTHR33964">
    <property type="entry name" value="RE45066P-RELATED"/>
    <property type="match status" value="1"/>
</dbReference>
<dbReference type="KEGG" id="tut:107360244"/>
<evidence type="ECO:0000256" key="1">
    <source>
        <dbReference type="SAM" id="SignalP"/>
    </source>
</evidence>
<feature type="signal peptide" evidence="1">
    <location>
        <begin position="1"/>
        <end position="28"/>
    </location>
</feature>
<reference evidence="3" key="1">
    <citation type="submission" date="2011-08" db="EMBL/GenBank/DDBJ databases">
        <authorList>
            <person name="Rombauts S."/>
        </authorList>
    </citation>
    <scope>NUCLEOTIDE SEQUENCE</scope>
    <source>
        <strain evidence="3">London</strain>
    </source>
</reference>
<keyword evidence="1" id="KW-0732">Signal</keyword>
<evidence type="ECO:0000313" key="3">
    <source>
        <dbReference type="Proteomes" id="UP000015104"/>
    </source>
</evidence>
<dbReference type="OrthoDB" id="10051804at2759"/>
<evidence type="ECO:0000313" key="2">
    <source>
        <dbReference type="EnsemblMetazoa" id="tetur05g04060.1"/>
    </source>
</evidence>